<name>A0ABD2PEX9_9CUCU</name>
<evidence type="ECO:0000313" key="2">
    <source>
        <dbReference type="EMBL" id="KAL3289561.1"/>
    </source>
</evidence>
<dbReference type="EMBL" id="JABFTP020000186">
    <property type="protein sequence ID" value="KAL3289561.1"/>
    <property type="molecule type" value="Genomic_DNA"/>
</dbReference>
<keyword evidence="3" id="KW-1185">Reference proteome</keyword>
<evidence type="ECO:0000256" key="1">
    <source>
        <dbReference type="SAM" id="MobiDB-lite"/>
    </source>
</evidence>
<protein>
    <submittedName>
        <fullName evidence="2">Uncharacterized protein</fullName>
    </submittedName>
</protein>
<evidence type="ECO:0000313" key="3">
    <source>
        <dbReference type="Proteomes" id="UP001516400"/>
    </source>
</evidence>
<comment type="caution">
    <text evidence="2">The sequence shown here is derived from an EMBL/GenBank/DDBJ whole genome shotgun (WGS) entry which is preliminary data.</text>
</comment>
<dbReference type="AlphaFoldDB" id="A0ABD2PEX9"/>
<organism evidence="2 3">
    <name type="scientific">Cryptolaemus montrouzieri</name>
    <dbReference type="NCBI Taxonomy" id="559131"/>
    <lineage>
        <taxon>Eukaryota</taxon>
        <taxon>Metazoa</taxon>
        <taxon>Ecdysozoa</taxon>
        <taxon>Arthropoda</taxon>
        <taxon>Hexapoda</taxon>
        <taxon>Insecta</taxon>
        <taxon>Pterygota</taxon>
        <taxon>Neoptera</taxon>
        <taxon>Endopterygota</taxon>
        <taxon>Coleoptera</taxon>
        <taxon>Polyphaga</taxon>
        <taxon>Cucujiformia</taxon>
        <taxon>Coccinelloidea</taxon>
        <taxon>Coccinellidae</taxon>
        <taxon>Scymninae</taxon>
        <taxon>Scymnini</taxon>
        <taxon>Cryptolaemus</taxon>
    </lineage>
</organism>
<feature type="region of interest" description="Disordered" evidence="1">
    <location>
        <begin position="94"/>
        <end position="132"/>
    </location>
</feature>
<reference evidence="2 3" key="1">
    <citation type="journal article" date="2021" name="BMC Biol.">
        <title>Horizontally acquired antibacterial genes associated with adaptive radiation of ladybird beetles.</title>
        <authorList>
            <person name="Li H.S."/>
            <person name="Tang X.F."/>
            <person name="Huang Y.H."/>
            <person name="Xu Z.Y."/>
            <person name="Chen M.L."/>
            <person name="Du X.Y."/>
            <person name="Qiu B.Y."/>
            <person name="Chen P.T."/>
            <person name="Zhang W."/>
            <person name="Slipinski A."/>
            <person name="Escalona H.E."/>
            <person name="Waterhouse R.M."/>
            <person name="Zwick A."/>
            <person name="Pang H."/>
        </authorList>
    </citation>
    <scope>NUCLEOTIDE SEQUENCE [LARGE SCALE GENOMIC DNA]</scope>
    <source>
        <strain evidence="2">SYSU2018</strain>
    </source>
</reference>
<dbReference type="Proteomes" id="UP001516400">
    <property type="component" value="Unassembled WGS sequence"/>
</dbReference>
<gene>
    <name evidence="2" type="ORF">HHI36_022978</name>
</gene>
<feature type="compositionally biased region" description="Basic and acidic residues" evidence="1">
    <location>
        <begin position="115"/>
        <end position="126"/>
    </location>
</feature>
<proteinExistence type="predicted"/>
<accession>A0ABD2PEX9</accession>
<sequence>MLKIVKTRLITFFNLEITDYVNEDNSYESLRANRISSISGEGMKSLIYGGTSPEPIRVEKNDNWIDFSKSGFEESKKNNTRELLANRSSSIEGGNMKDLIHGRSTSQETNRAVRKRDSVDFSKHGNTDTNEDISYRRLPANRASYLEGEGMKNLIYGDKSQDTRFEKKNTRMDAIKKKNSNDGFDRNQFKELRSNRRAGMGGDSMKNLIYGDVPRKPVSNVKKTISLGKTPLSRTGEINKSMTEKTKRETIEIPRSLPELNEDIYVGSNIPQPEESTVNLSSFSSELPPKDVMVPYNFLDQFAPEFGGNIERAAVTVKHGNVVNCTCVPKHAKTEPDQPCVRHIEPKNLQFYLEATKVQEILNKPMNLELEKKVETIEQNLSRKYPNYYQNFIQKFSRNLPKDYYARQRRSKLDVVTSCRKLLTEEEFLSNEINDQKRIELNRNVNFSGKVKDLDNDFEKACTVMKENYPSLYVQLMEKYDFPSLALEKEVVEQNRNNLLEISKLDSKKLREFDNMFKPA</sequence>